<evidence type="ECO:0000256" key="1">
    <source>
        <dbReference type="SAM" id="MobiDB-lite"/>
    </source>
</evidence>
<name>A0A0E0J619_ORYNI</name>
<feature type="compositionally biased region" description="Low complexity" evidence="1">
    <location>
        <begin position="73"/>
        <end position="83"/>
    </location>
</feature>
<dbReference type="EnsemblPlants" id="ONIVA12G00900.1">
    <property type="protein sequence ID" value="ONIVA12G00900.1"/>
    <property type="gene ID" value="ONIVA12G00900"/>
</dbReference>
<organism evidence="2">
    <name type="scientific">Oryza nivara</name>
    <name type="common">Indian wild rice</name>
    <name type="synonym">Oryza sativa f. spontanea</name>
    <dbReference type="NCBI Taxonomy" id="4536"/>
    <lineage>
        <taxon>Eukaryota</taxon>
        <taxon>Viridiplantae</taxon>
        <taxon>Streptophyta</taxon>
        <taxon>Embryophyta</taxon>
        <taxon>Tracheophyta</taxon>
        <taxon>Spermatophyta</taxon>
        <taxon>Magnoliopsida</taxon>
        <taxon>Liliopsida</taxon>
        <taxon>Poales</taxon>
        <taxon>Poaceae</taxon>
        <taxon>BOP clade</taxon>
        <taxon>Oryzoideae</taxon>
        <taxon>Oryzeae</taxon>
        <taxon>Oryzinae</taxon>
        <taxon>Oryza</taxon>
    </lineage>
</organism>
<feature type="compositionally biased region" description="Pro residues" evidence="1">
    <location>
        <begin position="7"/>
        <end position="30"/>
    </location>
</feature>
<evidence type="ECO:0000313" key="3">
    <source>
        <dbReference type="Proteomes" id="UP000006591"/>
    </source>
</evidence>
<feature type="region of interest" description="Disordered" evidence="1">
    <location>
        <begin position="1"/>
        <end position="33"/>
    </location>
</feature>
<reference evidence="2" key="1">
    <citation type="submission" date="2015-04" db="UniProtKB">
        <authorList>
            <consortium name="EnsemblPlants"/>
        </authorList>
    </citation>
    <scope>IDENTIFICATION</scope>
    <source>
        <strain evidence="2">SL10</strain>
    </source>
</reference>
<keyword evidence="3" id="KW-1185">Reference proteome</keyword>
<dbReference type="Proteomes" id="UP000006591">
    <property type="component" value="Chromosome 12"/>
</dbReference>
<proteinExistence type="predicted"/>
<feature type="region of interest" description="Disordered" evidence="1">
    <location>
        <begin position="68"/>
        <end position="121"/>
    </location>
</feature>
<dbReference type="Gramene" id="ONIVA12G00900.1">
    <property type="protein sequence ID" value="ONIVA12G00900.1"/>
    <property type="gene ID" value="ONIVA12G00900"/>
</dbReference>
<accession>A0A0E0J619</accession>
<dbReference type="AlphaFoldDB" id="A0A0E0J619"/>
<evidence type="ECO:0000313" key="2">
    <source>
        <dbReference type="EnsemblPlants" id="ONIVA12G00900.1"/>
    </source>
</evidence>
<dbReference type="HOGENOM" id="CLU_2041796_0_0_1"/>
<protein>
    <submittedName>
        <fullName evidence="2">Uncharacterized protein</fullName>
    </submittedName>
</protein>
<sequence>MGLARRPAPPSTAAPPPSSHPASSPRPAPTIPKGVEGVVVVPISLRYFPADPIAHDHVARLSSVAASTSRLTSISSAQPSIPRRSPPRPPSASPGHQRRRPLLRQPPPQPVQWEVFGLPHH</sequence>
<reference evidence="2" key="2">
    <citation type="submission" date="2018-04" db="EMBL/GenBank/DDBJ databases">
        <title>OnivRS2 (Oryza nivara Reference Sequence Version 2).</title>
        <authorList>
            <person name="Zhang J."/>
            <person name="Kudrna D."/>
            <person name="Lee S."/>
            <person name="Talag J."/>
            <person name="Rajasekar S."/>
            <person name="Welchert J."/>
            <person name="Hsing Y.-I."/>
            <person name="Wing R.A."/>
        </authorList>
    </citation>
    <scope>NUCLEOTIDE SEQUENCE [LARGE SCALE GENOMIC DNA]</scope>
    <source>
        <strain evidence="2">SL10</strain>
    </source>
</reference>